<reference evidence="2" key="1">
    <citation type="journal article" date="2024" name="Front. Bioeng. Biotechnol.">
        <title>Genome-scale model development and genomic sequencing of the oleaginous clade Lipomyces.</title>
        <authorList>
            <person name="Czajka J.J."/>
            <person name="Han Y."/>
            <person name="Kim J."/>
            <person name="Mondo S.J."/>
            <person name="Hofstad B.A."/>
            <person name="Robles A."/>
            <person name="Haridas S."/>
            <person name="Riley R."/>
            <person name="LaButti K."/>
            <person name="Pangilinan J."/>
            <person name="Andreopoulos W."/>
            <person name="Lipzen A."/>
            <person name="Yan J."/>
            <person name="Wang M."/>
            <person name="Ng V."/>
            <person name="Grigoriev I.V."/>
            <person name="Spatafora J.W."/>
            <person name="Magnuson J.K."/>
            <person name="Baker S.E."/>
            <person name="Pomraning K.R."/>
        </authorList>
    </citation>
    <scope>NUCLEOTIDE SEQUENCE [LARGE SCALE GENOMIC DNA]</scope>
    <source>
        <strain evidence="2">CBS 10300</strain>
    </source>
</reference>
<protein>
    <submittedName>
        <fullName evidence="1">Uncharacterized protein</fullName>
    </submittedName>
</protein>
<keyword evidence="2" id="KW-1185">Reference proteome</keyword>
<sequence>MNGSATDLEKSPTDEVISSLKTVISSVDATSKSIDTLLNSSDLANLGKGSPGISLLGLKADTIASYVHNLGLRLLFALAQVAGDEIANEPHMQTGEEGGMDSKQMDTAIRKLLVTDRVILERGVRPLERKIEYQIQKLLRTAASARTQHIKSTLLADEDASERDNSSDDDERPGSERVESAGDDEEDDVLPLSYKPRPSQLVASTPPESSSKSSPSMKKYVPPKINPTKLPSTKNLVGPAAAKQTKRMQRNQALEEYLEETTSTAPEAAPSVGANVLGHGRGGTRTKRAQANEDRVRGYEEENFLRLQDQGKKKRKQNRQDEFMGENWSLDAGDIYGAVKRKKRSVWDRNK</sequence>
<dbReference type="EMBL" id="MU970043">
    <property type="protein sequence ID" value="KAK9325075.1"/>
    <property type="molecule type" value="Genomic_DNA"/>
</dbReference>
<accession>A0ACC3TVJ7</accession>
<evidence type="ECO:0000313" key="1">
    <source>
        <dbReference type="EMBL" id="KAK9325075.1"/>
    </source>
</evidence>
<gene>
    <name evidence="1" type="ORF">V1517DRAFT_315322</name>
</gene>
<evidence type="ECO:0000313" key="2">
    <source>
        <dbReference type="Proteomes" id="UP001489719"/>
    </source>
</evidence>
<comment type="caution">
    <text evidence="1">The sequence shown here is derived from an EMBL/GenBank/DDBJ whole genome shotgun (WGS) entry which is preliminary data.</text>
</comment>
<proteinExistence type="predicted"/>
<name>A0ACC3TVJ7_9ASCO</name>
<dbReference type="Proteomes" id="UP001489719">
    <property type="component" value="Unassembled WGS sequence"/>
</dbReference>
<organism evidence="1 2">
    <name type="scientific">Lipomyces orientalis</name>
    <dbReference type="NCBI Taxonomy" id="1233043"/>
    <lineage>
        <taxon>Eukaryota</taxon>
        <taxon>Fungi</taxon>
        <taxon>Dikarya</taxon>
        <taxon>Ascomycota</taxon>
        <taxon>Saccharomycotina</taxon>
        <taxon>Lipomycetes</taxon>
        <taxon>Lipomycetales</taxon>
        <taxon>Lipomycetaceae</taxon>
        <taxon>Lipomyces</taxon>
    </lineage>
</organism>